<evidence type="ECO:0000313" key="2">
    <source>
        <dbReference type="EMBL" id="XBP71909.1"/>
    </source>
</evidence>
<dbReference type="EMBL" id="CP157675">
    <property type="protein sequence ID" value="XBP71909.1"/>
    <property type="molecule type" value="Genomic_DNA"/>
</dbReference>
<reference evidence="2" key="1">
    <citation type="submission" date="2024-05" db="EMBL/GenBank/DDBJ databases">
        <authorList>
            <person name="Bunk B."/>
            <person name="Swiderski J."/>
            <person name="Sproer C."/>
            <person name="Thiel V."/>
        </authorList>
    </citation>
    <scope>NUCLEOTIDE SEQUENCE</scope>
    <source>
        <strain evidence="2">DSM 17735</strain>
    </source>
</reference>
<keyword evidence="1" id="KW-0812">Transmembrane</keyword>
<gene>
    <name evidence="2" type="ORF">ABLV49_08985</name>
</gene>
<sequence>MIRTDRNSEPLDGSADDLADDTGLLICQGFGLIAFVVALAFYACL</sequence>
<keyword evidence="1" id="KW-1133">Transmembrane helix</keyword>
<dbReference type="AlphaFoldDB" id="A0AAU7LW70"/>
<keyword evidence="1" id="KW-0472">Membrane</keyword>
<protein>
    <submittedName>
        <fullName evidence="2">Uncharacterized protein</fullName>
    </submittedName>
</protein>
<evidence type="ECO:0000256" key="1">
    <source>
        <dbReference type="SAM" id="Phobius"/>
    </source>
</evidence>
<proteinExistence type="predicted"/>
<name>A0AAU7LW70_9BURK</name>
<accession>A0AAU7LW70</accession>
<organism evidence="2">
    <name type="scientific">Polaromonas hydrogenivorans</name>
    <dbReference type="NCBI Taxonomy" id="335476"/>
    <lineage>
        <taxon>Bacteria</taxon>
        <taxon>Pseudomonadati</taxon>
        <taxon>Pseudomonadota</taxon>
        <taxon>Betaproteobacteria</taxon>
        <taxon>Burkholderiales</taxon>
        <taxon>Comamonadaceae</taxon>
        <taxon>Polaromonas</taxon>
    </lineage>
</organism>
<dbReference type="RefSeq" id="WP_349281245.1">
    <property type="nucleotide sequence ID" value="NZ_CBCSCU010000004.1"/>
</dbReference>
<feature type="transmembrane region" description="Helical" evidence="1">
    <location>
        <begin position="23"/>
        <end position="44"/>
    </location>
</feature>